<feature type="non-terminal residue" evidence="1">
    <location>
        <position position="59"/>
    </location>
</feature>
<evidence type="ECO:0000313" key="1">
    <source>
        <dbReference type="EMBL" id="KAJ9581428.1"/>
    </source>
</evidence>
<proteinExistence type="predicted"/>
<protein>
    <submittedName>
        <fullName evidence="1">Uncharacterized protein</fullName>
    </submittedName>
</protein>
<accession>A0AAD8E8W2</accession>
<sequence>VHFLHILSENKNDEKELSPRVHKPCELVSYVDPPLRSIQNSLWITDQPYCLSSIYESSR</sequence>
<feature type="non-terminal residue" evidence="1">
    <location>
        <position position="1"/>
    </location>
</feature>
<dbReference type="AlphaFoldDB" id="A0AAD8E8W2"/>
<organism evidence="1 2">
    <name type="scientific">Diploptera punctata</name>
    <name type="common">Pacific beetle cockroach</name>
    <dbReference type="NCBI Taxonomy" id="6984"/>
    <lineage>
        <taxon>Eukaryota</taxon>
        <taxon>Metazoa</taxon>
        <taxon>Ecdysozoa</taxon>
        <taxon>Arthropoda</taxon>
        <taxon>Hexapoda</taxon>
        <taxon>Insecta</taxon>
        <taxon>Pterygota</taxon>
        <taxon>Neoptera</taxon>
        <taxon>Polyneoptera</taxon>
        <taxon>Dictyoptera</taxon>
        <taxon>Blattodea</taxon>
        <taxon>Blaberoidea</taxon>
        <taxon>Blaberidae</taxon>
        <taxon>Diplopterinae</taxon>
        <taxon>Diploptera</taxon>
    </lineage>
</organism>
<gene>
    <name evidence="1" type="ORF">L9F63_023396</name>
</gene>
<dbReference type="Proteomes" id="UP001233999">
    <property type="component" value="Unassembled WGS sequence"/>
</dbReference>
<comment type="caution">
    <text evidence="1">The sequence shown here is derived from an EMBL/GenBank/DDBJ whole genome shotgun (WGS) entry which is preliminary data.</text>
</comment>
<dbReference type="EMBL" id="JASPKZ010007921">
    <property type="protein sequence ID" value="KAJ9581428.1"/>
    <property type="molecule type" value="Genomic_DNA"/>
</dbReference>
<reference evidence="1" key="2">
    <citation type="submission" date="2023-05" db="EMBL/GenBank/DDBJ databases">
        <authorList>
            <person name="Fouks B."/>
        </authorList>
    </citation>
    <scope>NUCLEOTIDE SEQUENCE</scope>
    <source>
        <strain evidence="1">Stay&amp;Tobe</strain>
        <tissue evidence="1">Testes</tissue>
    </source>
</reference>
<evidence type="ECO:0000313" key="2">
    <source>
        <dbReference type="Proteomes" id="UP001233999"/>
    </source>
</evidence>
<keyword evidence="2" id="KW-1185">Reference proteome</keyword>
<name>A0AAD8E8W2_DIPPU</name>
<reference evidence="1" key="1">
    <citation type="journal article" date="2023" name="IScience">
        <title>Live-bearing cockroach genome reveals convergent evolutionary mechanisms linked to viviparity in insects and beyond.</title>
        <authorList>
            <person name="Fouks B."/>
            <person name="Harrison M.C."/>
            <person name="Mikhailova A.A."/>
            <person name="Marchal E."/>
            <person name="English S."/>
            <person name="Carruthers M."/>
            <person name="Jennings E.C."/>
            <person name="Chiamaka E.L."/>
            <person name="Frigard R.A."/>
            <person name="Pippel M."/>
            <person name="Attardo G.M."/>
            <person name="Benoit J.B."/>
            <person name="Bornberg-Bauer E."/>
            <person name="Tobe S.S."/>
        </authorList>
    </citation>
    <scope>NUCLEOTIDE SEQUENCE</scope>
    <source>
        <strain evidence="1">Stay&amp;Tobe</strain>
    </source>
</reference>